<dbReference type="AlphaFoldDB" id="A0A221MHM7"/>
<dbReference type="KEGG" id="vne:CFK40_20130"/>
<sequence length="268" mass="29522">MNGSLFVTMMKNNAKTVCSFTFGSMFYLVLIIWLYPYIADSKVFDTMFETLPEGYMKAFGLHAGISSLSGFVAGEYYGLLFIIILLIFCVTTATQLIARLVDRGSMAYLLASGLSRMKIALTQASVILICLTVIITLTTLTGVIGAELFIEENNFATGSFIKLNIVTYLLFFVISGYCFLFSCLFNDEKRALAISGALSFIFFAVDMLAKVSDKLDWLQYFTVFSLFDATSIAEGNVDILPISISLGSAGILLYALAIIIFKKKDLPL</sequence>
<dbReference type="PANTHER" id="PTHR37305:SF2">
    <property type="entry name" value="BACITRACIN TRANSPORT PERMEASE PROTEIN BCRB"/>
    <property type="match status" value="1"/>
</dbReference>
<feature type="transmembrane region" description="Helical" evidence="1">
    <location>
        <begin position="76"/>
        <end position="98"/>
    </location>
</feature>
<name>A0A221MHM7_9BACI</name>
<evidence type="ECO:0000313" key="2">
    <source>
        <dbReference type="EMBL" id="ASN07144.1"/>
    </source>
</evidence>
<proteinExistence type="predicted"/>
<protein>
    <submittedName>
        <fullName evidence="2">ABC transporter permease</fullName>
    </submittedName>
</protein>
<dbReference type="PANTHER" id="PTHR37305">
    <property type="entry name" value="INTEGRAL MEMBRANE PROTEIN-RELATED"/>
    <property type="match status" value="1"/>
</dbReference>
<dbReference type="OrthoDB" id="66636at2"/>
<keyword evidence="1" id="KW-0812">Transmembrane</keyword>
<reference evidence="2 3" key="1">
    <citation type="journal article" date="2003" name="Int. J. Syst. Evol. Microbiol.">
        <title>Virgibacillus carmonensis sp. nov., Virgibacillus necropolis sp. nov. and Virgibacillus picturae sp. nov., three novel species isolated from deteriorated mural paintings, transfer of the species of the genus salibacillus to Virgibacillus, as Virgibacillus marismortui comb. nov. and Virgibacillus salexigens comb. nov., and emended description of the genus Virgibacillus.</title>
        <authorList>
            <person name="Heyrman J."/>
            <person name="Logan N.A."/>
            <person name="Busse H.J."/>
            <person name="Balcaen A."/>
            <person name="Lebbe L."/>
            <person name="Rodriguez-Diaz M."/>
            <person name="Swings J."/>
            <person name="De Vos P."/>
        </authorList>
    </citation>
    <scope>NUCLEOTIDE SEQUENCE [LARGE SCALE GENOMIC DNA]</scope>
    <source>
        <strain evidence="2 3">LMG 19488</strain>
    </source>
</reference>
<dbReference type="EMBL" id="CP022437">
    <property type="protein sequence ID" value="ASN07144.1"/>
    <property type="molecule type" value="Genomic_DNA"/>
</dbReference>
<organism evidence="2 3">
    <name type="scientific">Virgibacillus necropolis</name>
    <dbReference type="NCBI Taxonomy" id="163877"/>
    <lineage>
        <taxon>Bacteria</taxon>
        <taxon>Bacillati</taxon>
        <taxon>Bacillota</taxon>
        <taxon>Bacilli</taxon>
        <taxon>Bacillales</taxon>
        <taxon>Bacillaceae</taxon>
        <taxon>Virgibacillus</taxon>
    </lineage>
</organism>
<accession>A0A221MHM7</accession>
<keyword evidence="1" id="KW-1133">Transmembrane helix</keyword>
<keyword evidence="1" id="KW-0472">Membrane</keyword>
<keyword evidence="3" id="KW-1185">Reference proteome</keyword>
<dbReference type="RefSeq" id="WP_089534138.1">
    <property type="nucleotide sequence ID" value="NZ_CP022437.1"/>
</dbReference>
<feature type="transmembrane region" description="Helical" evidence="1">
    <location>
        <begin position="165"/>
        <end position="184"/>
    </location>
</feature>
<gene>
    <name evidence="2" type="ORF">CFK40_20130</name>
</gene>
<feature type="transmembrane region" description="Helical" evidence="1">
    <location>
        <begin position="20"/>
        <end position="38"/>
    </location>
</feature>
<feature type="transmembrane region" description="Helical" evidence="1">
    <location>
        <begin position="191"/>
        <end position="209"/>
    </location>
</feature>
<dbReference type="GO" id="GO:0005886">
    <property type="term" value="C:plasma membrane"/>
    <property type="evidence" value="ECO:0007669"/>
    <property type="project" value="UniProtKB-SubCell"/>
</dbReference>
<dbReference type="Proteomes" id="UP000204391">
    <property type="component" value="Chromosome"/>
</dbReference>
<evidence type="ECO:0000313" key="3">
    <source>
        <dbReference type="Proteomes" id="UP000204391"/>
    </source>
</evidence>
<dbReference type="GO" id="GO:0140359">
    <property type="term" value="F:ABC-type transporter activity"/>
    <property type="evidence" value="ECO:0007669"/>
    <property type="project" value="InterPro"/>
</dbReference>
<feature type="transmembrane region" description="Helical" evidence="1">
    <location>
        <begin position="119"/>
        <end position="145"/>
    </location>
</feature>
<dbReference type="Pfam" id="PF12679">
    <property type="entry name" value="ABC2_membrane_2"/>
    <property type="match status" value="1"/>
</dbReference>
<evidence type="ECO:0000256" key="1">
    <source>
        <dbReference type="SAM" id="Phobius"/>
    </source>
</evidence>
<feature type="transmembrane region" description="Helical" evidence="1">
    <location>
        <begin position="239"/>
        <end position="261"/>
    </location>
</feature>